<sequence>FFQVNHIDLAPNFAGTLMGVANAVANIFSIIAPLIVGLIVTDETDPTQWRIIFFIAAGIYFIGNLMFVVFGKTSVQTWNEPKIISVG</sequence>
<evidence type="ECO:0000256" key="1">
    <source>
        <dbReference type="ARBA" id="ARBA00004141"/>
    </source>
</evidence>
<protein>
    <submittedName>
        <fullName evidence="6">Inorganic phosphate cotransporter</fullName>
    </submittedName>
</protein>
<dbReference type="GO" id="GO:0022857">
    <property type="term" value="F:transmembrane transporter activity"/>
    <property type="evidence" value="ECO:0007669"/>
    <property type="project" value="TreeGrafter"/>
</dbReference>
<evidence type="ECO:0000313" key="7">
    <source>
        <dbReference type="Proteomes" id="UP001151699"/>
    </source>
</evidence>
<comment type="subcellular location">
    <subcellularLocation>
        <location evidence="1">Membrane</location>
        <topology evidence="1">Multi-pass membrane protein</topology>
    </subcellularLocation>
</comment>
<gene>
    <name evidence="6" type="primary">Picot_2</name>
    <name evidence="6" type="ORF">Bhyg_07348</name>
</gene>
<evidence type="ECO:0000256" key="5">
    <source>
        <dbReference type="SAM" id="Phobius"/>
    </source>
</evidence>
<dbReference type="SUPFAM" id="SSF103473">
    <property type="entry name" value="MFS general substrate transporter"/>
    <property type="match status" value="1"/>
</dbReference>
<keyword evidence="4 5" id="KW-0472">Membrane</keyword>
<dbReference type="GO" id="GO:0006820">
    <property type="term" value="P:monoatomic anion transport"/>
    <property type="evidence" value="ECO:0007669"/>
    <property type="project" value="TreeGrafter"/>
</dbReference>
<dbReference type="OrthoDB" id="8053598at2759"/>
<dbReference type="InterPro" id="IPR036259">
    <property type="entry name" value="MFS_trans_sf"/>
</dbReference>
<keyword evidence="3 5" id="KW-1133">Transmembrane helix</keyword>
<reference evidence="6" key="1">
    <citation type="submission" date="2022-07" db="EMBL/GenBank/DDBJ databases">
        <authorList>
            <person name="Trinca V."/>
            <person name="Uliana J.V.C."/>
            <person name="Torres T.T."/>
            <person name="Ward R.J."/>
            <person name="Monesi N."/>
        </authorList>
    </citation>
    <scope>NUCLEOTIDE SEQUENCE</scope>
    <source>
        <strain evidence="6">HSMRA1968</strain>
        <tissue evidence="6">Whole embryos</tissue>
    </source>
</reference>
<evidence type="ECO:0000256" key="4">
    <source>
        <dbReference type="ARBA" id="ARBA00023136"/>
    </source>
</evidence>
<dbReference type="EMBL" id="WJQU01000002">
    <property type="protein sequence ID" value="KAJ6642400.1"/>
    <property type="molecule type" value="Genomic_DNA"/>
</dbReference>
<proteinExistence type="predicted"/>
<feature type="transmembrane region" description="Helical" evidence="5">
    <location>
        <begin position="20"/>
        <end position="39"/>
    </location>
</feature>
<accession>A0A9Q0S3R1</accession>
<keyword evidence="7" id="KW-1185">Reference proteome</keyword>
<comment type="caution">
    <text evidence="6">The sequence shown here is derived from an EMBL/GenBank/DDBJ whole genome shotgun (WGS) entry which is preliminary data.</text>
</comment>
<dbReference type="InterPro" id="IPR050382">
    <property type="entry name" value="MFS_Na/Anion_cotransporter"/>
</dbReference>
<keyword evidence="2 5" id="KW-0812">Transmembrane</keyword>
<organism evidence="6 7">
    <name type="scientific">Pseudolycoriella hygida</name>
    <dbReference type="NCBI Taxonomy" id="35572"/>
    <lineage>
        <taxon>Eukaryota</taxon>
        <taxon>Metazoa</taxon>
        <taxon>Ecdysozoa</taxon>
        <taxon>Arthropoda</taxon>
        <taxon>Hexapoda</taxon>
        <taxon>Insecta</taxon>
        <taxon>Pterygota</taxon>
        <taxon>Neoptera</taxon>
        <taxon>Endopterygota</taxon>
        <taxon>Diptera</taxon>
        <taxon>Nematocera</taxon>
        <taxon>Sciaroidea</taxon>
        <taxon>Sciaridae</taxon>
        <taxon>Pseudolycoriella</taxon>
    </lineage>
</organism>
<dbReference type="Gene3D" id="1.20.1250.20">
    <property type="entry name" value="MFS general substrate transporter like domains"/>
    <property type="match status" value="1"/>
</dbReference>
<dbReference type="GO" id="GO:0016020">
    <property type="term" value="C:membrane"/>
    <property type="evidence" value="ECO:0007669"/>
    <property type="project" value="UniProtKB-SubCell"/>
</dbReference>
<name>A0A9Q0S3R1_9DIPT</name>
<evidence type="ECO:0000256" key="2">
    <source>
        <dbReference type="ARBA" id="ARBA00022692"/>
    </source>
</evidence>
<dbReference type="AlphaFoldDB" id="A0A9Q0S3R1"/>
<feature type="non-terminal residue" evidence="6">
    <location>
        <position position="1"/>
    </location>
</feature>
<feature type="transmembrane region" description="Helical" evidence="5">
    <location>
        <begin position="51"/>
        <end position="70"/>
    </location>
</feature>
<dbReference type="PANTHER" id="PTHR11662:SF280">
    <property type="entry name" value="FI21844P1-RELATED"/>
    <property type="match status" value="1"/>
</dbReference>
<dbReference type="Proteomes" id="UP001151699">
    <property type="component" value="Chromosome B"/>
</dbReference>
<evidence type="ECO:0000313" key="6">
    <source>
        <dbReference type="EMBL" id="KAJ6642400.1"/>
    </source>
</evidence>
<dbReference type="PANTHER" id="PTHR11662">
    <property type="entry name" value="SOLUTE CARRIER FAMILY 17"/>
    <property type="match status" value="1"/>
</dbReference>
<evidence type="ECO:0000256" key="3">
    <source>
        <dbReference type="ARBA" id="ARBA00022989"/>
    </source>
</evidence>